<keyword evidence="3" id="KW-1185">Reference proteome</keyword>
<sequence length="455" mass="49902">MSKSSDIERFIKPWSLPPKKNYVFTHANLVDVAEQRIIEDANIYVINGIIRHVISFRESSSDKKSELDDTEDYKVVDLEGKFVCPGFIDAHIHIVAVPGEANLKSALSLPFPDVILRYHNLCKQILEKGFTAVRDCGGAEGFIRNAIEEDIIHGPRLFFAGNALSQTGGHGDFRDPKTNTPHEDACACQSNAPATICDGADECLKAARNQLRKGADFIKIMAGGGVASESDKLSSVQFSPQEIQAIVLAANNHGTYVTAHAYTPQAIRQCVDNGVRGIEHGNLIDESTAKYMASRDAYLTPTLVTYKAMASNQLSNFLPENSRKKNEDVLESGIKSLAIARDVGVNICYGSDLLGPLHAVQTKEFVLRSSVCTPGEILQQATINPAKLFGMENELGQIKAGFYADLLVFNGNPLEDISILDSPERYLLVVMKGGRIYKSRWTKLQDDITINDAIL</sequence>
<dbReference type="Pfam" id="PF01979">
    <property type="entry name" value="Amidohydro_1"/>
    <property type="match status" value="1"/>
</dbReference>
<gene>
    <name evidence="2" type="ORF">SOMG_04067</name>
</gene>
<dbReference type="PANTHER" id="PTHR43135:SF3">
    <property type="entry name" value="ALPHA-D-RIBOSE 1-METHYLPHOSPHONATE 5-TRIPHOSPHATE DIPHOSPHATASE"/>
    <property type="match status" value="1"/>
</dbReference>
<dbReference type="Gene3D" id="2.30.40.10">
    <property type="entry name" value="Urease, subunit C, domain 1"/>
    <property type="match status" value="1"/>
</dbReference>
<evidence type="ECO:0000313" key="2">
    <source>
        <dbReference type="EMBL" id="WBW73586.1"/>
    </source>
</evidence>
<dbReference type="SUPFAM" id="SSF51338">
    <property type="entry name" value="Composite domain of metallo-dependent hydrolases"/>
    <property type="match status" value="2"/>
</dbReference>
<dbReference type="AlphaFoldDB" id="A0AAE9WC46"/>
<dbReference type="Proteomes" id="UP001212411">
    <property type="component" value="Chromosome 2"/>
</dbReference>
<reference evidence="2 3" key="1">
    <citation type="journal article" date="2023" name="G3 (Bethesda)">
        <title>A high-quality reference genome for the fission yeast Schizosaccharomyces osmophilus.</title>
        <authorList>
            <person name="Jia G.S."/>
            <person name="Zhang W.C."/>
            <person name="Liang Y."/>
            <person name="Liu X.H."/>
            <person name="Rhind N."/>
            <person name="Pidoux A."/>
            <person name="Brysch-Herzberg M."/>
            <person name="Du L.L."/>
        </authorList>
    </citation>
    <scope>NUCLEOTIDE SEQUENCE [LARGE SCALE GENOMIC DNA]</scope>
    <source>
        <strain evidence="2 3">CBS 15793</strain>
    </source>
</reference>
<organism evidence="2 3">
    <name type="scientific">Schizosaccharomyces osmophilus</name>
    <dbReference type="NCBI Taxonomy" id="2545709"/>
    <lineage>
        <taxon>Eukaryota</taxon>
        <taxon>Fungi</taxon>
        <taxon>Dikarya</taxon>
        <taxon>Ascomycota</taxon>
        <taxon>Taphrinomycotina</taxon>
        <taxon>Schizosaccharomycetes</taxon>
        <taxon>Schizosaccharomycetales</taxon>
        <taxon>Schizosaccharomycetaceae</taxon>
        <taxon>Schizosaccharomyces</taxon>
    </lineage>
</organism>
<dbReference type="InterPro" id="IPR011059">
    <property type="entry name" value="Metal-dep_hydrolase_composite"/>
</dbReference>
<evidence type="ECO:0000259" key="1">
    <source>
        <dbReference type="Pfam" id="PF01979"/>
    </source>
</evidence>
<dbReference type="SUPFAM" id="SSF51556">
    <property type="entry name" value="Metallo-dependent hydrolases"/>
    <property type="match status" value="1"/>
</dbReference>
<dbReference type="InterPro" id="IPR006680">
    <property type="entry name" value="Amidohydro-rel"/>
</dbReference>
<feature type="domain" description="Amidohydrolase-related" evidence="1">
    <location>
        <begin position="82"/>
        <end position="433"/>
    </location>
</feature>
<dbReference type="InterPro" id="IPR057744">
    <property type="entry name" value="OTAase-like"/>
</dbReference>
<dbReference type="EMBL" id="CP115612">
    <property type="protein sequence ID" value="WBW73586.1"/>
    <property type="molecule type" value="Genomic_DNA"/>
</dbReference>
<protein>
    <submittedName>
        <fullName evidence="2">Amidohydrolase</fullName>
    </submittedName>
</protein>
<dbReference type="Gene3D" id="3.20.20.140">
    <property type="entry name" value="Metal-dependent hydrolases"/>
    <property type="match status" value="1"/>
</dbReference>
<dbReference type="InterPro" id="IPR032466">
    <property type="entry name" value="Metal_Hydrolase"/>
</dbReference>
<accession>A0AAE9WC46</accession>
<dbReference type="InterPro" id="IPR051781">
    <property type="entry name" value="Metallo-dep_Hydrolase"/>
</dbReference>
<name>A0AAE9WC46_9SCHI</name>
<proteinExistence type="predicted"/>
<evidence type="ECO:0000313" key="3">
    <source>
        <dbReference type="Proteomes" id="UP001212411"/>
    </source>
</evidence>
<dbReference type="KEGG" id="som:SOMG_04067"/>
<dbReference type="RefSeq" id="XP_056037829.1">
    <property type="nucleotide sequence ID" value="XM_056182854.1"/>
</dbReference>
<dbReference type="GO" id="GO:0016810">
    <property type="term" value="F:hydrolase activity, acting on carbon-nitrogen (but not peptide) bonds"/>
    <property type="evidence" value="ECO:0007669"/>
    <property type="project" value="InterPro"/>
</dbReference>
<dbReference type="GeneID" id="80877543"/>
<dbReference type="CDD" id="cd01299">
    <property type="entry name" value="Met_dep_hydrolase_A"/>
    <property type="match status" value="1"/>
</dbReference>
<dbReference type="PANTHER" id="PTHR43135">
    <property type="entry name" value="ALPHA-D-RIBOSE 1-METHYLPHOSPHONATE 5-TRIPHOSPHATE DIPHOSPHATASE"/>
    <property type="match status" value="1"/>
</dbReference>